<gene>
    <name evidence="3" type="ORF">JDN41_05840</name>
</gene>
<reference evidence="3 4" key="1">
    <citation type="submission" date="2020-12" db="EMBL/GenBank/DDBJ databases">
        <title>Revised draft genomes of Rhodomicrobium vannielii ATCC 17100 and Rhodomicrobium udaipurense JA643.</title>
        <authorList>
            <person name="Conners E.M."/>
            <person name="Davenport E.J."/>
            <person name="Bose A."/>
        </authorList>
    </citation>
    <scope>NUCLEOTIDE SEQUENCE [LARGE SCALE GENOMIC DNA]</scope>
    <source>
        <strain evidence="3 4">JA643</strain>
    </source>
</reference>
<dbReference type="GO" id="GO:0004622">
    <property type="term" value="F:phosphatidylcholine lysophospholipase activity"/>
    <property type="evidence" value="ECO:0007669"/>
    <property type="project" value="TreeGrafter"/>
</dbReference>
<accession>A0A8I1G9M0</accession>
<dbReference type="Proteomes" id="UP000623250">
    <property type="component" value="Unassembled WGS sequence"/>
</dbReference>
<keyword evidence="1" id="KW-1133">Transmembrane helix</keyword>
<evidence type="ECO:0000259" key="2">
    <source>
        <dbReference type="Pfam" id="PF13472"/>
    </source>
</evidence>
<dbReference type="AlphaFoldDB" id="A0A8I1G9M0"/>
<dbReference type="InterPro" id="IPR013830">
    <property type="entry name" value="SGNH_hydro"/>
</dbReference>
<sequence>MRHRFETSLPRFIWIGLFAISTACAGIFVTAFDVAPARAAEPEKEIVILALGDSLTAGFQLPPDKAFPAQLQAALRAKGHAVRVLNAGVSGDTAADGASRLDWSLSEPADAAIVELGANDMLRGLDPKQTEASLDAILKALSDKRVELLIAGMEPLRNWGEDYAAKFRAMWPRLAKDYNAILYPFFLKGVATVPALNQPDGLHPTGDGVAVVVRNILTDVEKLIERVKERRSRTH</sequence>
<comment type="caution">
    <text evidence="3">The sequence shown here is derived from an EMBL/GenBank/DDBJ whole genome shotgun (WGS) entry which is preliminary data.</text>
</comment>
<dbReference type="InterPro" id="IPR051532">
    <property type="entry name" value="Ester_Hydrolysis_Enzymes"/>
</dbReference>
<feature type="domain" description="SGNH hydrolase-type esterase" evidence="2">
    <location>
        <begin position="50"/>
        <end position="209"/>
    </location>
</feature>
<keyword evidence="1" id="KW-0812">Transmembrane</keyword>
<protein>
    <submittedName>
        <fullName evidence="3">Arylesterase</fullName>
    </submittedName>
</protein>
<dbReference type="PANTHER" id="PTHR30383:SF24">
    <property type="entry name" value="THIOESTERASE 1_PROTEASE 1_LYSOPHOSPHOLIPASE L1"/>
    <property type="match status" value="1"/>
</dbReference>
<proteinExistence type="predicted"/>
<dbReference type="RefSeq" id="WP_037234717.1">
    <property type="nucleotide sequence ID" value="NZ_JAEMUK010000011.1"/>
</dbReference>
<dbReference type="EMBL" id="JAEMUK010000011">
    <property type="protein sequence ID" value="MBJ7543077.1"/>
    <property type="molecule type" value="Genomic_DNA"/>
</dbReference>
<dbReference type="PROSITE" id="PS51257">
    <property type="entry name" value="PROKAR_LIPOPROTEIN"/>
    <property type="match status" value="1"/>
</dbReference>
<dbReference type="SUPFAM" id="SSF52266">
    <property type="entry name" value="SGNH hydrolase"/>
    <property type="match status" value="1"/>
</dbReference>
<keyword evidence="4" id="KW-1185">Reference proteome</keyword>
<evidence type="ECO:0000313" key="4">
    <source>
        <dbReference type="Proteomes" id="UP000623250"/>
    </source>
</evidence>
<dbReference type="InterPro" id="IPR036514">
    <property type="entry name" value="SGNH_hydro_sf"/>
</dbReference>
<evidence type="ECO:0000313" key="3">
    <source>
        <dbReference type="EMBL" id="MBJ7543077.1"/>
    </source>
</evidence>
<dbReference type="PANTHER" id="PTHR30383">
    <property type="entry name" value="THIOESTERASE 1/PROTEASE 1/LYSOPHOSPHOLIPASE L1"/>
    <property type="match status" value="1"/>
</dbReference>
<dbReference type="CDD" id="cd01822">
    <property type="entry name" value="Lysophospholipase_L1_like"/>
    <property type="match status" value="1"/>
</dbReference>
<dbReference type="Gene3D" id="3.40.50.1110">
    <property type="entry name" value="SGNH hydrolase"/>
    <property type="match status" value="1"/>
</dbReference>
<dbReference type="Pfam" id="PF13472">
    <property type="entry name" value="Lipase_GDSL_2"/>
    <property type="match status" value="1"/>
</dbReference>
<feature type="transmembrane region" description="Helical" evidence="1">
    <location>
        <begin position="12"/>
        <end position="32"/>
    </location>
</feature>
<organism evidence="3 4">
    <name type="scientific">Rhodomicrobium udaipurense</name>
    <dbReference type="NCBI Taxonomy" id="1202716"/>
    <lineage>
        <taxon>Bacteria</taxon>
        <taxon>Pseudomonadati</taxon>
        <taxon>Pseudomonadota</taxon>
        <taxon>Alphaproteobacteria</taxon>
        <taxon>Hyphomicrobiales</taxon>
        <taxon>Hyphomicrobiaceae</taxon>
        <taxon>Rhodomicrobium</taxon>
    </lineage>
</organism>
<keyword evidence="1" id="KW-0472">Membrane</keyword>
<evidence type="ECO:0000256" key="1">
    <source>
        <dbReference type="SAM" id="Phobius"/>
    </source>
</evidence>
<name>A0A8I1G9M0_9HYPH</name>